<dbReference type="InterPro" id="IPR013083">
    <property type="entry name" value="Znf_RING/FYVE/PHD"/>
</dbReference>
<evidence type="ECO:0000313" key="6">
    <source>
        <dbReference type="EMBL" id="CCD61917.1"/>
    </source>
</evidence>
<dbReference type="SMART" id="SM00184">
    <property type="entry name" value="RING"/>
    <property type="match status" value="1"/>
</dbReference>
<dbReference type="AlphaFoldDB" id="G1K0U6"/>
<dbReference type="PaxDb" id="6239-B0416.10"/>
<name>G1K0U6_CAEEL</name>
<dbReference type="RefSeq" id="NP_001257072.1">
    <property type="nucleotide sequence ID" value="NM_001270143.4"/>
</dbReference>
<evidence type="ECO:0000259" key="5">
    <source>
        <dbReference type="PROSITE" id="PS50089"/>
    </source>
</evidence>
<organism evidence="6 7">
    <name type="scientific">Caenorhabditis elegans</name>
    <dbReference type="NCBI Taxonomy" id="6239"/>
    <lineage>
        <taxon>Eukaryota</taxon>
        <taxon>Metazoa</taxon>
        <taxon>Ecdysozoa</taxon>
        <taxon>Nematoda</taxon>
        <taxon>Chromadorea</taxon>
        <taxon>Rhabditida</taxon>
        <taxon>Rhabditina</taxon>
        <taxon>Rhabditomorpha</taxon>
        <taxon>Rhabditoidea</taxon>
        <taxon>Rhabditidae</taxon>
        <taxon>Peloderinae</taxon>
        <taxon>Caenorhabditis</taxon>
    </lineage>
</organism>
<evidence type="ECO:0000313" key="7">
    <source>
        <dbReference type="Proteomes" id="UP000001940"/>
    </source>
</evidence>
<dbReference type="PANTHER" id="PTHR47156:SF10">
    <property type="entry name" value="E3 UBIQUITIN-PROTEIN LIGASE TRIM-21-RELATED"/>
    <property type="match status" value="1"/>
</dbReference>
<dbReference type="SUPFAM" id="SSF57850">
    <property type="entry name" value="RING/U-box"/>
    <property type="match status" value="1"/>
</dbReference>
<dbReference type="InParanoid" id="G1K0U6"/>
<dbReference type="Pfam" id="PF14634">
    <property type="entry name" value="zf-RING_5"/>
    <property type="match status" value="1"/>
</dbReference>
<dbReference type="GO" id="GO:0008270">
    <property type="term" value="F:zinc ion binding"/>
    <property type="evidence" value="ECO:0007669"/>
    <property type="project" value="UniProtKB-KW"/>
</dbReference>
<keyword evidence="1" id="KW-0479">Metal-binding</keyword>
<dbReference type="SMR" id="G1K0U6"/>
<dbReference type="HOGENOM" id="CLU_2294210_0_0_1"/>
<dbReference type="AGR" id="WB:WBGene00206482"/>
<protein>
    <submittedName>
        <fullName evidence="6">RING-type domain-containing protein</fullName>
    </submittedName>
</protein>
<evidence type="ECO:0000256" key="4">
    <source>
        <dbReference type="PROSITE-ProRule" id="PRU00175"/>
    </source>
</evidence>
<keyword evidence="3" id="KW-0862">Zinc</keyword>
<accession>G1K0U6</accession>
<dbReference type="WormBase" id="B0416.10">
    <property type="protein sequence ID" value="CE46460"/>
    <property type="gene ID" value="WBGene00206482"/>
</dbReference>
<dbReference type="PROSITE" id="PS50089">
    <property type="entry name" value="ZF_RING_2"/>
    <property type="match status" value="1"/>
</dbReference>
<dbReference type="Gene3D" id="3.30.40.10">
    <property type="entry name" value="Zinc/RING finger domain, C3HC4 (zinc finger)"/>
    <property type="match status" value="1"/>
</dbReference>
<dbReference type="OMA" id="EICDTEY"/>
<dbReference type="InterPro" id="IPR001841">
    <property type="entry name" value="Znf_RING"/>
</dbReference>
<dbReference type="PROSITE" id="PS00518">
    <property type="entry name" value="ZF_RING_1"/>
    <property type="match status" value="1"/>
</dbReference>
<dbReference type="EMBL" id="BX284606">
    <property type="protein sequence ID" value="CCD61917.1"/>
    <property type="molecule type" value="Genomic_DNA"/>
</dbReference>
<evidence type="ECO:0000256" key="1">
    <source>
        <dbReference type="ARBA" id="ARBA00022723"/>
    </source>
</evidence>
<dbReference type="PANTHER" id="PTHR47156">
    <property type="entry name" value="PROTEIN CBG20824"/>
    <property type="match status" value="1"/>
</dbReference>
<evidence type="ECO:0000256" key="2">
    <source>
        <dbReference type="ARBA" id="ARBA00022771"/>
    </source>
</evidence>
<dbReference type="CTD" id="13222158"/>
<dbReference type="PhylomeDB" id="G1K0U6"/>
<evidence type="ECO:0000256" key="3">
    <source>
        <dbReference type="ARBA" id="ARBA00022833"/>
    </source>
</evidence>
<dbReference type="Proteomes" id="UP000001940">
    <property type="component" value="Chromosome X"/>
</dbReference>
<dbReference type="Bgee" id="WBGene00206482">
    <property type="expression patterns" value="Expressed in adult organism and 1 other cell type or tissue"/>
</dbReference>
<reference evidence="6 7" key="1">
    <citation type="journal article" date="1998" name="Science">
        <title>Genome sequence of the nematode C. elegans: a platform for investigating biology.</title>
        <authorList>
            <consortium name="The C. elegans sequencing consortium"/>
            <person name="Sulson J.E."/>
            <person name="Waterston R."/>
        </authorList>
    </citation>
    <scope>NUCLEOTIDE SEQUENCE [LARGE SCALE GENOMIC DNA]</scope>
    <source>
        <strain evidence="6 7">Bristol N2</strain>
    </source>
</reference>
<dbReference type="OrthoDB" id="5877713at2759"/>
<dbReference type="KEGG" id="cel:CELE_B0416.10"/>
<gene>
    <name evidence="6 8" type="ORF">B0416.10</name>
    <name evidence="6" type="ORF">CELE_B0416.10</name>
</gene>
<proteinExistence type="predicted"/>
<sequence>MSAYFLKDLARKRKQVDSGNGTDCCFKDGHLIWKLCELCLVPFDRSERMPKVLACGHTLCVNCMKENSSAGFALCPLDRTGSKFDGSSTHDFPTNNCLLDA</sequence>
<dbReference type="InterPro" id="IPR017907">
    <property type="entry name" value="Znf_RING_CS"/>
</dbReference>
<keyword evidence="7" id="KW-1185">Reference proteome</keyword>
<keyword evidence="2 4" id="KW-0863">Zinc-finger</keyword>
<dbReference type="GeneID" id="13222158"/>
<dbReference type="InterPro" id="IPR052667">
    <property type="entry name" value="E3_ubiquitin-ligase_RING"/>
</dbReference>
<evidence type="ECO:0000313" key="8">
    <source>
        <dbReference type="WormBase" id="B0416.10"/>
    </source>
</evidence>
<feature type="domain" description="RING-type" evidence="5">
    <location>
        <begin position="36"/>
        <end position="79"/>
    </location>
</feature>